<name>A0AC34QIC8_9BILA</name>
<accession>A0AC34QIC8</accession>
<dbReference type="WBParaSite" id="JU765_v2.g16555.t1">
    <property type="protein sequence ID" value="JU765_v2.g16555.t1"/>
    <property type="gene ID" value="JU765_v2.g16555"/>
</dbReference>
<sequence length="70" mass="8470">MEIWTGIFWKVHWTMRTVKVNGQTNRRIMKIETDRKTSYQKVGRCFWPRHSKDKFLLSCDAAQVHLKSMK</sequence>
<dbReference type="Proteomes" id="UP000887576">
    <property type="component" value="Unplaced"/>
</dbReference>
<organism evidence="1 2">
    <name type="scientific">Panagrolaimus sp. JU765</name>
    <dbReference type="NCBI Taxonomy" id="591449"/>
    <lineage>
        <taxon>Eukaryota</taxon>
        <taxon>Metazoa</taxon>
        <taxon>Ecdysozoa</taxon>
        <taxon>Nematoda</taxon>
        <taxon>Chromadorea</taxon>
        <taxon>Rhabditida</taxon>
        <taxon>Tylenchina</taxon>
        <taxon>Panagrolaimomorpha</taxon>
        <taxon>Panagrolaimoidea</taxon>
        <taxon>Panagrolaimidae</taxon>
        <taxon>Panagrolaimus</taxon>
    </lineage>
</organism>
<proteinExistence type="predicted"/>
<evidence type="ECO:0000313" key="2">
    <source>
        <dbReference type="WBParaSite" id="JU765_v2.g16555.t1"/>
    </source>
</evidence>
<reference evidence="2" key="1">
    <citation type="submission" date="2022-11" db="UniProtKB">
        <authorList>
            <consortium name="WormBaseParasite"/>
        </authorList>
    </citation>
    <scope>IDENTIFICATION</scope>
</reference>
<protein>
    <submittedName>
        <fullName evidence="2">Ribosomal protein L31</fullName>
    </submittedName>
</protein>
<evidence type="ECO:0000313" key="1">
    <source>
        <dbReference type="Proteomes" id="UP000887576"/>
    </source>
</evidence>